<comment type="caution">
    <text evidence="1">The sequence shown here is derived from an EMBL/GenBank/DDBJ whole genome shotgun (WGS) entry which is preliminary data.</text>
</comment>
<protein>
    <submittedName>
        <fullName evidence="1">NTP pyrophosphatase (Non-canonical NTP hydrolase)</fullName>
    </submittedName>
</protein>
<dbReference type="GO" id="GO:0016787">
    <property type="term" value="F:hydrolase activity"/>
    <property type="evidence" value="ECO:0007669"/>
    <property type="project" value="UniProtKB-KW"/>
</dbReference>
<keyword evidence="2" id="KW-1185">Reference proteome</keyword>
<sequence>MEIQRLQESLEEVSVRYAEVFEIDRTETWFVLKLQEELGELVQAFLAMKGMARTRGRTEEELRGDFAQECADVLAHFLLLAKHEGVDLETAIQQKWLSRLEKP</sequence>
<proteinExistence type="predicted"/>
<reference evidence="1 2" key="1">
    <citation type="submission" date="2020-07" db="EMBL/GenBank/DDBJ databases">
        <title>Sequencing the genomes of 1000 actinobacteria strains.</title>
        <authorList>
            <person name="Klenk H.-P."/>
        </authorList>
    </citation>
    <scope>NUCLEOTIDE SEQUENCE [LARGE SCALE GENOMIC DNA]</scope>
    <source>
        <strain evidence="1 2">DSM 102047</strain>
    </source>
</reference>
<dbReference type="RefSeq" id="WP_179389956.1">
    <property type="nucleotide sequence ID" value="NZ_JACBYQ010000002.1"/>
</dbReference>
<dbReference type="AlphaFoldDB" id="A0A7Y9LVA6"/>
<dbReference type="Gene3D" id="1.10.287.1080">
    <property type="entry name" value="MazG-like"/>
    <property type="match status" value="1"/>
</dbReference>
<evidence type="ECO:0000313" key="1">
    <source>
        <dbReference type="EMBL" id="NYE96280.1"/>
    </source>
</evidence>
<keyword evidence="1" id="KW-0378">Hydrolase</keyword>
<dbReference type="Pfam" id="PF01503">
    <property type="entry name" value="PRA-PH"/>
    <property type="match status" value="1"/>
</dbReference>
<dbReference type="SUPFAM" id="SSF101386">
    <property type="entry name" value="all-alpha NTP pyrophosphatases"/>
    <property type="match status" value="1"/>
</dbReference>
<dbReference type="Proteomes" id="UP000521748">
    <property type="component" value="Unassembled WGS sequence"/>
</dbReference>
<evidence type="ECO:0000313" key="2">
    <source>
        <dbReference type="Proteomes" id="UP000521748"/>
    </source>
</evidence>
<gene>
    <name evidence="1" type="ORF">FHU41_002530</name>
</gene>
<dbReference type="CDD" id="cd11538">
    <property type="entry name" value="NTP-PPase_u1"/>
    <property type="match status" value="1"/>
</dbReference>
<dbReference type="InterPro" id="IPR021130">
    <property type="entry name" value="PRib-ATP_PPHydrolase-like"/>
</dbReference>
<organism evidence="1 2">
    <name type="scientific">Psychromicrobium silvestre</name>
    <dbReference type="NCBI Taxonomy" id="1645614"/>
    <lineage>
        <taxon>Bacteria</taxon>
        <taxon>Bacillati</taxon>
        <taxon>Actinomycetota</taxon>
        <taxon>Actinomycetes</taxon>
        <taxon>Micrococcales</taxon>
        <taxon>Micrococcaceae</taxon>
        <taxon>Psychromicrobium</taxon>
    </lineage>
</organism>
<name>A0A7Y9LVA6_9MICC</name>
<accession>A0A7Y9LVA6</accession>
<dbReference type="EMBL" id="JACBYQ010000002">
    <property type="protein sequence ID" value="NYE96280.1"/>
    <property type="molecule type" value="Genomic_DNA"/>
</dbReference>